<evidence type="ECO:0008006" key="3">
    <source>
        <dbReference type="Google" id="ProtNLM"/>
    </source>
</evidence>
<evidence type="ECO:0000313" key="2">
    <source>
        <dbReference type="Proteomes" id="UP001208689"/>
    </source>
</evidence>
<gene>
    <name evidence="1" type="ORF">NEF87_000777</name>
</gene>
<protein>
    <recommendedName>
        <fullName evidence="3">DUF3326 domain-containing protein</fullName>
    </recommendedName>
</protein>
<dbReference type="InterPro" id="IPR021763">
    <property type="entry name" value="DUF3326"/>
</dbReference>
<dbReference type="PANTHER" id="PTHR36891">
    <property type="entry name" value="OS01G0127400 PROTEIN"/>
    <property type="match status" value="1"/>
</dbReference>
<name>A0ABY6HLV6_9ARCH</name>
<organism evidence="1 2">
    <name type="scientific">Candidatus Lokiarchaeum ossiferum</name>
    <dbReference type="NCBI Taxonomy" id="2951803"/>
    <lineage>
        <taxon>Archaea</taxon>
        <taxon>Promethearchaeati</taxon>
        <taxon>Promethearchaeota</taxon>
        <taxon>Promethearchaeia</taxon>
        <taxon>Promethearchaeales</taxon>
        <taxon>Promethearchaeaceae</taxon>
        <taxon>Candidatus Lokiarchaeum</taxon>
    </lineage>
</organism>
<dbReference type="PANTHER" id="PTHR36891:SF1">
    <property type="entry name" value="OS01G0127400 PROTEIN"/>
    <property type="match status" value="1"/>
</dbReference>
<accession>A0ABY6HLV6</accession>
<dbReference type="EMBL" id="CP104013">
    <property type="protein sequence ID" value="UYP44492.1"/>
    <property type="molecule type" value="Genomic_DNA"/>
</dbReference>
<evidence type="ECO:0000313" key="1">
    <source>
        <dbReference type="EMBL" id="UYP44492.1"/>
    </source>
</evidence>
<keyword evidence="2" id="KW-1185">Reference proteome</keyword>
<reference evidence="1" key="1">
    <citation type="submission" date="2022-09" db="EMBL/GenBank/DDBJ databases">
        <title>Actin cytoskeleton and complex cell architecture in an #Asgard archaeon.</title>
        <authorList>
            <person name="Ponce Toledo R.I."/>
            <person name="Schleper C."/>
            <person name="Rodrigues Oliveira T."/>
            <person name="Wollweber F."/>
            <person name="Xu J."/>
            <person name="Rittmann S."/>
            <person name="Klingl A."/>
            <person name="Pilhofer M."/>
        </authorList>
    </citation>
    <scope>NUCLEOTIDE SEQUENCE</scope>
    <source>
        <strain evidence="1">B-35</strain>
    </source>
</reference>
<proteinExistence type="predicted"/>
<sequence length="325" mass="35382">MNIVMIIPTGIGCEIGGHCGDGQVAARLLGQCCDTLVLHPNVVNASDLNEMPHNSLYVEGSQLDMFLQGKTYLQKVHSNKILVVVNKADYQSINAVSAARISLGINAEILELKTPLKMFAKFENQIATGDVEGWEELVEQVLPLEFDALAIATPITVDKDTMTKYFETGGVNPVGGVEAKASKLIARKIGKPVAHGPVDYALNELKEIVDPRIAVETITENFIHCILKGLHKAPRLNAKKGLSIDDIDCMVSPYGCFGPPHEACLKAGIPIIVVKENRSVLNIPEHDKFIYVENYLEAAGLIMAMRAGIEPSTIRRPIPPTVVRK</sequence>
<dbReference type="Proteomes" id="UP001208689">
    <property type="component" value="Chromosome"/>
</dbReference>
<dbReference type="Pfam" id="PF11805">
    <property type="entry name" value="DUF3326"/>
    <property type="match status" value="1"/>
</dbReference>